<evidence type="ECO:0000313" key="14">
    <source>
        <dbReference type="WBParaSite" id="SBAD_0001207101-mRNA-1"/>
    </source>
</evidence>
<dbReference type="InterPro" id="IPR027159">
    <property type="entry name" value="CBP80"/>
</dbReference>
<dbReference type="GO" id="GO:0008380">
    <property type="term" value="P:RNA splicing"/>
    <property type="evidence" value="ECO:0007669"/>
    <property type="project" value="UniProtKB-KW"/>
</dbReference>
<dbReference type="GO" id="GO:0005846">
    <property type="term" value="C:nuclear cap binding complex"/>
    <property type="evidence" value="ECO:0007669"/>
    <property type="project" value="InterPro"/>
</dbReference>
<dbReference type="GO" id="GO:0006406">
    <property type="term" value="P:mRNA export from nucleus"/>
    <property type="evidence" value="ECO:0007669"/>
    <property type="project" value="InterPro"/>
</dbReference>
<dbReference type="Proteomes" id="UP000270296">
    <property type="component" value="Unassembled WGS sequence"/>
</dbReference>
<evidence type="ECO:0000256" key="7">
    <source>
        <dbReference type="ARBA" id="ARBA00023187"/>
    </source>
</evidence>
<evidence type="ECO:0000313" key="13">
    <source>
        <dbReference type="Proteomes" id="UP000270296"/>
    </source>
</evidence>
<comment type="similarity">
    <text evidence="2">Belongs to the NCBP1 family.</text>
</comment>
<comment type="subcellular location">
    <subcellularLocation>
        <location evidence="1">Nucleus</location>
    </subcellularLocation>
</comment>
<dbReference type="OrthoDB" id="10252707at2759"/>
<name>A0A183J733_9BILA</name>
<evidence type="ECO:0000256" key="4">
    <source>
        <dbReference type="ARBA" id="ARBA00022664"/>
    </source>
</evidence>
<accession>A0A183J733</accession>
<feature type="domain" description="MIF4G" evidence="10">
    <location>
        <begin position="37"/>
        <end position="148"/>
    </location>
</feature>
<dbReference type="InterPro" id="IPR003890">
    <property type="entry name" value="MIF4G-like_typ-3"/>
</dbReference>
<dbReference type="EMBL" id="UZAM01016171">
    <property type="protein sequence ID" value="VDP42107.1"/>
    <property type="molecule type" value="Genomic_DNA"/>
</dbReference>
<dbReference type="Gene3D" id="1.25.40.180">
    <property type="match status" value="2"/>
</dbReference>
<keyword evidence="7" id="KW-0508">mRNA splicing</keyword>
<dbReference type="GO" id="GO:0006370">
    <property type="term" value="P:7-methylguanosine mRNA capping"/>
    <property type="evidence" value="ECO:0007669"/>
    <property type="project" value="UniProtKB-KW"/>
</dbReference>
<evidence type="ECO:0000259" key="10">
    <source>
        <dbReference type="Pfam" id="PF02854"/>
    </source>
</evidence>
<dbReference type="InterPro" id="IPR015172">
    <property type="entry name" value="MIF4G-like_typ-1"/>
</dbReference>
<organism evidence="14">
    <name type="scientific">Soboliphyme baturini</name>
    <dbReference type="NCBI Taxonomy" id="241478"/>
    <lineage>
        <taxon>Eukaryota</taxon>
        <taxon>Metazoa</taxon>
        <taxon>Ecdysozoa</taxon>
        <taxon>Nematoda</taxon>
        <taxon>Enoplea</taxon>
        <taxon>Dorylaimia</taxon>
        <taxon>Dioctophymatida</taxon>
        <taxon>Dioctophymatoidea</taxon>
        <taxon>Soboliphymatidae</taxon>
        <taxon>Soboliphyme</taxon>
    </lineage>
</organism>
<feature type="domain" description="MIF4G-like type 1" evidence="11">
    <location>
        <begin position="223"/>
        <end position="382"/>
    </location>
</feature>
<evidence type="ECO:0000259" key="11">
    <source>
        <dbReference type="Pfam" id="PF09088"/>
    </source>
</evidence>
<dbReference type="PANTHER" id="PTHR12412">
    <property type="entry name" value="CAP BINDING PROTEIN"/>
    <property type="match status" value="1"/>
</dbReference>
<dbReference type="AlphaFoldDB" id="A0A183J733"/>
<evidence type="ECO:0000256" key="6">
    <source>
        <dbReference type="ARBA" id="ARBA00023158"/>
    </source>
</evidence>
<keyword evidence="13" id="KW-1185">Reference proteome</keyword>
<keyword evidence="4" id="KW-0507">mRNA processing</keyword>
<dbReference type="GO" id="GO:0005634">
    <property type="term" value="C:nucleus"/>
    <property type="evidence" value="ECO:0007669"/>
    <property type="project" value="UniProtKB-SubCell"/>
</dbReference>
<dbReference type="FunFam" id="1.25.40.180:FF:000010">
    <property type="entry name" value="Nuclear cap-binding protein subunit 1"/>
    <property type="match status" value="1"/>
</dbReference>
<proteinExistence type="inferred from homology"/>
<dbReference type="InterPro" id="IPR016024">
    <property type="entry name" value="ARM-type_fold"/>
</dbReference>
<evidence type="ECO:0000256" key="5">
    <source>
        <dbReference type="ARBA" id="ARBA00023042"/>
    </source>
</evidence>
<reference evidence="12 13" key="2">
    <citation type="submission" date="2018-11" db="EMBL/GenBank/DDBJ databases">
        <authorList>
            <consortium name="Pathogen Informatics"/>
        </authorList>
    </citation>
    <scope>NUCLEOTIDE SEQUENCE [LARGE SCALE GENOMIC DNA]</scope>
</reference>
<dbReference type="GO" id="GO:0031047">
    <property type="term" value="P:regulatory ncRNA-mediated gene silencing"/>
    <property type="evidence" value="ECO:0007669"/>
    <property type="project" value="UniProtKB-KW"/>
</dbReference>
<gene>
    <name evidence="12" type="ORF">SBAD_LOCUS11681</name>
</gene>
<keyword evidence="6" id="KW-0943">RNA-mediated gene silencing</keyword>
<dbReference type="GO" id="GO:0003729">
    <property type="term" value="F:mRNA binding"/>
    <property type="evidence" value="ECO:0007669"/>
    <property type="project" value="TreeGrafter"/>
</dbReference>
<dbReference type="SUPFAM" id="SSF48371">
    <property type="entry name" value="ARM repeat"/>
    <property type="match status" value="2"/>
</dbReference>
<evidence type="ECO:0000256" key="3">
    <source>
        <dbReference type="ARBA" id="ARBA00019879"/>
    </source>
</evidence>
<sequence>MFHPILSSYRFQFIVALLKDIHESVKSYFFGVAYLRVLFLCDLVNCRCVSVQSFFILLKVFVATHTELDNFQLRSDWYTYVVLNCLPRVGKEIAEKAEADLDALLESIEKYLSIRKTTYMPLLKVWTNDEPHVQEEYLECLWAQVKNLQENKWQTDCVVKHHVAFDAVLCNALQHDLPSFTPPPAQVTDLPFYPLPRATFRMFDMSDCIDEGPPLPAPHCIDRHLIEQDLTWLIEKYLNNRKECAAALLNHSKKDSVPLHYVILEVIFGQMFRLPRSPFIELFYGSLMIELCKLQPNSMPQVLAQAAEMLYQRLDSMQVQCIDRFIDWFSYHLSNFQFRWSWEDWADCLTMNPLAPKQLFVQEVLQKCMRFSFHQRVLDFMPSSFAPLVPTKPTPNFKYTQEGSREFLLV</sequence>
<evidence type="ECO:0000256" key="1">
    <source>
        <dbReference type="ARBA" id="ARBA00004123"/>
    </source>
</evidence>
<reference evidence="14" key="1">
    <citation type="submission" date="2016-06" db="UniProtKB">
        <authorList>
            <consortium name="WormBaseParasite"/>
        </authorList>
    </citation>
    <scope>IDENTIFICATION</scope>
</reference>
<dbReference type="WBParaSite" id="SBAD_0001207101-mRNA-1">
    <property type="protein sequence ID" value="SBAD_0001207101-mRNA-1"/>
    <property type="gene ID" value="SBAD_0001207101"/>
</dbReference>
<keyword evidence="8" id="KW-0539">Nucleus</keyword>
<keyword evidence="5" id="KW-0506">mRNA capping</keyword>
<dbReference type="GO" id="GO:0000339">
    <property type="term" value="F:RNA cap binding"/>
    <property type="evidence" value="ECO:0007669"/>
    <property type="project" value="InterPro"/>
</dbReference>
<dbReference type="PANTHER" id="PTHR12412:SF2">
    <property type="entry name" value="NUCLEAR CAP-BINDING PROTEIN SUBUNIT 1"/>
    <property type="match status" value="1"/>
</dbReference>
<evidence type="ECO:0000313" key="12">
    <source>
        <dbReference type="EMBL" id="VDP42107.1"/>
    </source>
</evidence>
<evidence type="ECO:0000256" key="8">
    <source>
        <dbReference type="ARBA" id="ARBA00023242"/>
    </source>
</evidence>
<evidence type="ECO:0000256" key="9">
    <source>
        <dbReference type="ARBA" id="ARBA00030965"/>
    </source>
</evidence>
<dbReference type="GO" id="GO:0000184">
    <property type="term" value="P:nuclear-transcribed mRNA catabolic process, nonsense-mediated decay"/>
    <property type="evidence" value="ECO:0007669"/>
    <property type="project" value="TreeGrafter"/>
</dbReference>
<protein>
    <recommendedName>
        <fullName evidence="3">Nuclear cap-binding protein subunit 1</fullName>
    </recommendedName>
    <alternativeName>
        <fullName evidence="9">80 kDa nuclear cap-binding protein</fullName>
    </alternativeName>
</protein>
<dbReference type="Pfam" id="PF02854">
    <property type="entry name" value="MIF4G"/>
    <property type="match status" value="1"/>
</dbReference>
<dbReference type="Pfam" id="PF09088">
    <property type="entry name" value="MIF4G_like"/>
    <property type="match status" value="1"/>
</dbReference>
<evidence type="ECO:0000256" key="2">
    <source>
        <dbReference type="ARBA" id="ARBA00007413"/>
    </source>
</evidence>